<keyword evidence="1" id="KW-0732">Signal</keyword>
<dbReference type="InterPro" id="IPR018637">
    <property type="entry name" value="DUF2059"/>
</dbReference>
<reference evidence="3" key="1">
    <citation type="submission" date="2021-04" db="EMBL/GenBank/DDBJ databases">
        <title>Complete genome sequence for Sulfitobacter sp. strain JK7-1.</title>
        <authorList>
            <person name="Park S.-J."/>
        </authorList>
    </citation>
    <scope>NUCLEOTIDE SEQUENCE</scope>
    <source>
        <strain evidence="3">JK7-1</strain>
    </source>
</reference>
<dbReference type="AlphaFoldDB" id="A0A975JFN1"/>
<name>A0A975JFN1_9RHOB</name>
<evidence type="ECO:0000313" key="4">
    <source>
        <dbReference type="Proteomes" id="UP000683291"/>
    </source>
</evidence>
<accession>A0A975JFN1</accession>
<dbReference type="RefSeq" id="WP_212705842.1">
    <property type="nucleotide sequence ID" value="NZ_CP073581.1"/>
</dbReference>
<keyword evidence="4" id="KW-1185">Reference proteome</keyword>
<feature type="chain" id="PRO_5037271291" evidence="1">
    <location>
        <begin position="24"/>
        <end position="273"/>
    </location>
</feature>
<dbReference type="EMBL" id="CP073581">
    <property type="protein sequence ID" value="QUJ77649.1"/>
    <property type="molecule type" value="Genomic_DNA"/>
</dbReference>
<dbReference type="KEGG" id="sual:KDD17_06725"/>
<protein>
    <submittedName>
        <fullName evidence="3">DUF2059 domain-containing protein</fullName>
    </submittedName>
</protein>
<feature type="signal peptide" evidence="1">
    <location>
        <begin position="1"/>
        <end position="23"/>
    </location>
</feature>
<evidence type="ECO:0000313" key="3">
    <source>
        <dbReference type="EMBL" id="QUJ77649.1"/>
    </source>
</evidence>
<proteinExistence type="predicted"/>
<gene>
    <name evidence="3" type="ORF">KDD17_06725</name>
</gene>
<evidence type="ECO:0000259" key="2">
    <source>
        <dbReference type="Pfam" id="PF09832"/>
    </source>
</evidence>
<dbReference type="Pfam" id="PF09832">
    <property type="entry name" value="DUF2059"/>
    <property type="match status" value="1"/>
</dbReference>
<dbReference type="Proteomes" id="UP000683291">
    <property type="component" value="Chromosome 1"/>
</dbReference>
<evidence type="ECO:0000256" key="1">
    <source>
        <dbReference type="SAM" id="SignalP"/>
    </source>
</evidence>
<organism evidence="3 4">
    <name type="scientific">Sulfitobacter albidus</name>
    <dbReference type="NCBI Taxonomy" id="2829501"/>
    <lineage>
        <taxon>Bacteria</taxon>
        <taxon>Pseudomonadati</taxon>
        <taxon>Pseudomonadota</taxon>
        <taxon>Alphaproteobacteria</taxon>
        <taxon>Rhodobacterales</taxon>
        <taxon>Roseobacteraceae</taxon>
        <taxon>Sulfitobacter</taxon>
    </lineage>
</organism>
<sequence length="273" mass="29688">MRAVLTSALAALLCVTLALPVWANARHTVLMDVLRINELTAILHAEGLAFGESLNIDWLDGRGGAAWNQQVARIYDRERLAEGIRAGLEPSVTGDTLETAIEFFASDLGQRVLTLENSAREAMADAQIEEAARARHAQISGTNDPRLAQIARMIDAGDLINRNVTSALNSNVQFMRALVDGGLYEMSEDEILSDVLAERDSIEADTTGWIYAFLLLAYSPLTLEELTAYADFSETRAGKALNAGFFAGFDPLYADISYALGRAMVLNMAAEEL</sequence>
<feature type="domain" description="DUF2059" evidence="2">
    <location>
        <begin position="84"/>
        <end position="134"/>
    </location>
</feature>